<evidence type="ECO:0000313" key="9">
    <source>
        <dbReference type="RefSeq" id="XP_012812985.1"/>
    </source>
</evidence>
<reference evidence="6" key="2">
    <citation type="submission" date="2011-06" db="UniProtKB">
        <authorList>
            <consortium name="Ensembl"/>
        </authorList>
    </citation>
    <scope>IDENTIFICATION</scope>
</reference>
<reference evidence="6" key="1">
    <citation type="journal article" date="2010" name="Science">
        <title>The genome of the Western clawed frog Xenopus tropicalis.</title>
        <authorList>
            <person name="Hellsten U."/>
            <person name="Harland R.M."/>
            <person name="Gilchrist M.J."/>
            <person name="Hendrix D."/>
            <person name="Jurka J."/>
            <person name="Kapitonov V."/>
            <person name="Ovcharenko I."/>
            <person name="Putnam N.H."/>
            <person name="Shu S."/>
            <person name="Taher L."/>
            <person name="Blitz I.L."/>
            <person name="Blumberg B."/>
            <person name="Dichmann D.S."/>
            <person name="Dubchak I."/>
            <person name="Amaya E."/>
            <person name="Detter J.C."/>
            <person name="Fletcher R."/>
            <person name="Gerhard D.S."/>
            <person name="Goodstein D."/>
            <person name="Graves T."/>
            <person name="Grigoriev I.V."/>
            <person name="Grimwood J."/>
            <person name="Kawashima T."/>
            <person name="Lindquist E."/>
            <person name="Lucas S.M."/>
            <person name="Mead P.E."/>
            <person name="Mitros T."/>
            <person name="Ogino H."/>
            <person name="Ohta Y."/>
            <person name="Poliakov A.V."/>
            <person name="Pollet N."/>
            <person name="Robert J."/>
            <person name="Salamov A."/>
            <person name="Sater A.K."/>
            <person name="Schmutz J."/>
            <person name="Terry A."/>
            <person name="Vize P.D."/>
            <person name="Warren W.C."/>
            <person name="Wells D."/>
            <person name="Wills A."/>
            <person name="Wilson R.K."/>
            <person name="Zimmerman L.B."/>
            <person name="Zorn A.M."/>
            <person name="Grainger R."/>
            <person name="Grammer T."/>
            <person name="Khokha M.K."/>
            <person name="Richardson P.M."/>
            <person name="Rokhsar D.S."/>
        </authorList>
    </citation>
    <scope>NUCLEOTIDE SEQUENCE [LARGE SCALE GENOMIC DNA]</scope>
    <source>
        <strain evidence="6">Nigerian</strain>
    </source>
</reference>
<dbReference type="HOGENOM" id="CLU_006376_0_0_1"/>
<dbReference type="PROSITE" id="PS00018">
    <property type="entry name" value="EF_HAND_1"/>
    <property type="match status" value="1"/>
</dbReference>
<dbReference type="KEGG" id="xtr:100158602"/>
<dbReference type="OMA" id="KNDYNGS"/>
<accession>A0A5S6NTD4</accession>
<gene>
    <name evidence="6 9 10" type="primary">efcab5</name>
    <name evidence="7" type="synonym">zfpl1</name>
</gene>
<evidence type="ECO:0000256" key="1">
    <source>
        <dbReference type="ARBA" id="ARBA00022723"/>
    </source>
</evidence>
<keyword evidence="3" id="KW-0175">Coiled coil</keyword>
<dbReference type="InterPro" id="IPR002048">
    <property type="entry name" value="EF_hand_dom"/>
</dbReference>
<protein>
    <submittedName>
        <fullName evidence="6">EF-hand calcium-binding domain 5</fullName>
    </submittedName>
    <submittedName>
        <fullName evidence="9">EF-hand calcium-binding domain-containing protein 5 isoform X1</fullName>
    </submittedName>
    <submittedName>
        <fullName evidence="7">Zinc finger protein-like 1</fullName>
    </submittedName>
</protein>
<dbReference type="GO" id="GO:0005509">
    <property type="term" value="F:calcium ion binding"/>
    <property type="evidence" value="ECO:0007669"/>
    <property type="project" value="InterPro"/>
</dbReference>
<proteinExistence type="predicted"/>
<dbReference type="PANTHER" id="PTHR46788:SF1">
    <property type="entry name" value="EF-HAND CALCIUM-BINDING DOMAIN-CONTAINING PROTEIN 5"/>
    <property type="match status" value="1"/>
</dbReference>
<evidence type="ECO:0000313" key="6">
    <source>
        <dbReference type="Ensembl" id="ENSXETP00000038908"/>
    </source>
</evidence>
<feature type="region of interest" description="Disordered" evidence="4">
    <location>
        <begin position="1"/>
        <end position="34"/>
    </location>
</feature>
<dbReference type="Ensembl" id="ENSXETT00000038908">
    <property type="protein sequence ID" value="ENSXETP00000038908"/>
    <property type="gene ID" value="ENSXETG00000017952"/>
</dbReference>
<dbReference type="Gene3D" id="1.20.920.60">
    <property type="match status" value="1"/>
</dbReference>
<dbReference type="Xenbase" id="XB-GENE-5821001">
    <property type="gene designation" value="efcab5"/>
</dbReference>
<organism evidence="6">
    <name type="scientific">Xenopus tropicalis</name>
    <name type="common">Western clawed frog</name>
    <name type="synonym">Silurana tropicalis</name>
    <dbReference type="NCBI Taxonomy" id="8364"/>
    <lineage>
        <taxon>Eukaryota</taxon>
        <taxon>Metazoa</taxon>
        <taxon>Chordata</taxon>
        <taxon>Craniata</taxon>
        <taxon>Vertebrata</taxon>
        <taxon>Euteleostomi</taxon>
        <taxon>Amphibia</taxon>
        <taxon>Batrachia</taxon>
        <taxon>Anura</taxon>
        <taxon>Pipoidea</taxon>
        <taxon>Pipidae</taxon>
        <taxon>Xenopodinae</taxon>
        <taxon>Xenopus</taxon>
        <taxon>Silurana</taxon>
    </lineage>
</organism>
<sequence>MDAESDYSAHTSSLDCSSEKLESNPKNNAIQTQDRGGDWRTIFFDKMQERGLKLQQKTLESLKLQQAQEKKEKKANPPDEQAKDWFSQDKTTVHTRAYLLDKLMPSIVPGLEALLKELEKRKVLEDSSIAFDPIIYLGEQLMRHNPEYVRDLQSNSYVQGLKEVLSDLKEQIFDLEFNRLGQLKEEMREVQHQRAQIESIQSQVKHERREVLAMQFQEWTLDVSGRIPLVLVQSALKSFSEVIANLPLDEKAAYEEELKTVNTMECMLTQEEFVEYVHPFICHFSTDLFQEFLHHLSQCADTFRETIRHDIWRQMFSDLFFACDPGKVGFLDRQRVLALLETFYEKTISETDEWQPRNPRQWPVVELDEMDPTDFWADFQEGVKSLEEQEGSVMAISATTQISTPTEGDYHLIGPMQEQDKLDGIPSTEGSSESHLIGLPFPTKSEAPTAEDIRSSDSYLIDGKPWSGKLLTADLAIKYSSYGDKIQDECNAAASKFTDLHPIMSEINSRGPSCIASAFNDSALNLPQFVQLMETFLGEGAPHSFVEKLVSFIQKEYAETEEEKVALLSKVRQDALLARQKLVLQALFVKWDNDGSGFLGLDEVEALLFKYKEGMETEVMARGREALSSSQSQRSIQRLSAPEFCKYIQGVVRQLPGPDEEVFESLVEYLTSSVERSQAEKLRGASRRKWLQQIQVAAETSGGNLQPVYKALFQALFKDAEAHGNNKRISANIGLLEESSVGGGWTQIIRYVACTADDTPYVLNKTLQRDMKGVSFAAVESGIPQHVPRVQYHGHIHFWNTDRPEEERKGSLIVLPLIDMQQRAFGTLSIDTMRDPRERNIFLTHEISFYQGVTNAFSASYNHVQQIKDILQLISSALAWIYSRAPNIRSITTYLMEPSVDKLQGYVFRKMMSTDNNTGLSEIYSSPAMLRRQDNLFRDYLFKCADSSEVITTDAYGERHIAVPIRNSAGRALGVLDLSTGQCKELPAHEYQDLQKMLQMLQEACYEILEENQFSDTQKKSILEAERVSGHRRAAVLFHRFMLQDLRQCVSKLDHQSFAELKSYKEPPTMVHSILKAVLLLFCPDWAESDEVESWNQCKLKVNSDLIRKILFFDPTAQSVQIKPEMLAKYIKGIPRGAVWKHGSIPAEHLYNWAFTCLSLMELTEKIPNTQSPSLITVPVPNRSENA</sequence>
<evidence type="ECO:0000313" key="8">
    <source>
        <dbReference type="Proteomes" id="UP000008143"/>
    </source>
</evidence>
<dbReference type="Proteomes" id="UP000008143">
    <property type="component" value="Chromosome 2"/>
</dbReference>
<accession>F6YK94</accession>
<dbReference type="Xenbase" id="XB-GENE-991966">
    <property type="gene designation" value="zfpl1"/>
</dbReference>
<dbReference type="AGR" id="Xenbase:XB-GENE-5821001"/>
<dbReference type="CTD" id="374786"/>
<evidence type="ECO:0000313" key="7">
    <source>
        <dbReference type="Ensembl" id="ENSXETP00000049946"/>
    </source>
</evidence>
<feature type="coiled-coil region" evidence="3">
    <location>
        <begin position="180"/>
        <end position="210"/>
    </location>
</feature>
<feature type="domain" description="EF-hand" evidence="5">
    <location>
        <begin position="579"/>
        <end position="614"/>
    </location>
</feature>
<dbReference type="eggNOG" id="ENOG502R5M0">
    <property type="taxonomic scope" value="Eukaryota"/>
</dbReference>
<evidence type="ECO:0000313" key="10">
    <source>
        <dbReference type="Xenbase" id="XB-GENE-5821001"/>
    </source>
</evidence>
<dbReference type="InterPro" id="IPR011992">
    <property type="entry name" value="EF-hand-dom_pair"/>
</dbReference>
<dbReference type="GeneTree" id="ENSGT00940000154049"/>
<dbReference type="PANTHER" id="PTHR46788">
    <property type="entry name" value="EF-HAND CALCIUM-BINDING DOMAIN-CONTAINING PROTEIN 5"/>
    <property type="match status" value="1"/>
</dbReference>
<feature type="region of interest" description="Disordered" evidence="4">
    <location>
        <begin position="424"/>
        <end position="450"/>
    </location>
</feature>
<evidence type="ECO:0000256" key="2">
    <source>
        <dbReference type="ARBA" id="ARBA00022837"/>
    </source>
</evidence>
<keyword evidence="1" id="KW-0479">Metal-binding</keyword>
<dbReference type="SUPFAM" id="SSF47473">
    <property type="entry name" value="EF-hand"/>
    <property type="match status" value="1"/>
</dbReference>
<dbReference type="GeneTree" id="ENSGT00390000009753"/>
<dbReference type="Bgee" id="ENSXETG00000017952">
    <property type="expression patterns" value="Expressed in testis and 8 other cell types or tissues"/>
</dbReference>
<dbReference type="InterPro" id="IPR018247">
    <property type="entry name" value="EF_Hand_1_Ca_BS"/>
</dbReference>
<keyword evidence="8" id="KW-1185">Reference proteome</keyword>
<dbReference type="PROSITE" id="PS50222">
    <property type="entry name" value="EF_HAND_2"/>
    <property type="match status" value="1"/>
</dbReference>
<dbReference type="AlphaFoldDB" id="F6YK94"/>
<dbReference type="Ensembl" id="ENSXETT00000049946">
    <property type="protein sequence ID" value="ENSXETP00000049946"/>
    <property type="gene ID" value="ENSXETG00000023095"/>
</dbReference>
<name>F6YK94_XENTR</name>
<dbReference type="GeneID" id="100158602"/>
<keyword evidence="2" id="KW-0106">Calcium</keyword>
<evidence type="ECO:0000256" key="4">
    <source>
        <dbReference type="SAM" id="MobiDB-lite"/>
    </source>
</evidence>
<dbReference type="CDD" id="cd22968">
    <property type="entry name" value="DD_EFCAB5"/>
    <property type="match status" value="1"/>
</dbReference>
<dbReference type="RefSeq" id="XP_012812985.1">
    <property type="nucleotide sequence ID" value="XM_012957531.2"/>
</dbReference>
<feature type="compositionally biased region" description="Polar residues" evidence="4">
    <location>
        <begin position="24"/>
        <end position="34"/>
    </location>
</feature>
<reference evidence="9" key="3">
    <citation type="submission" date="2025-04" db="UniProtKB">
        <authorList>
            <consortium name="RefSeq"/>
        </authorList>
    </citation>
    <scope>IDENTIFICATION</scope>
    <source>
        <strain evidence="9">Nigerian</strain>
        <tissue evidence="9">Liver and blood</tissue>
    </source>
</reference>
<dbReference type="SUPFAM" id="SSF55781">
    <property type="entry name" value="GAF domain-like"/>
    <property type="match status" value="1"/>
</dbReference>
<evidence type="ECO:0000256" key="3">
    <source>
        <dbReference type="SAM" id="Coils"/>
    </source>
</evidence>
<dbReference type="STRING" id="8364.ENSXETP00000038908"/>
<evidence type="ECO:0000259" key="5">
    <source>
        <dbReference type="PROSITE" id="PS50222"/>
    </source>
</evidence>
<dbReference type="OrthoDB" id="199400at2759"/>